<feature type="transmembrane region" description="Helical" evidence="2">
    <location>
        <begin position="120"/>
        <end position="141"/>
    </location>
</feature>
<dbReference type="EMBL" id="JABMIG020000020">
    <property type="protein sequence ID" value="KAL3802354.1"/>
    <property type="molecule type" value="Genomic_DNA"/>
</dbReference>
<keyword evidence="2" id="KW-0472">Membrane</keyword>
<keyword evidence="2" id="KW-0812">Transmembrane</keyword>
<proteinExistence type="predicted"/>
<keyword evidence="4" id="KW-1185">Reference proteome</keyword>
<organism evidence="3 4">
    <name type="scientific">Cyclotella cryptica</name>
    <dbReference type="NCBI Taxonomy" id="29204"/>
    <lineage>
        <taxon>Eukaryota</taxon>
        <taxon>Sar</taxon>
        <taxon>Stramenopiles</taxon>
        <taxon>Ochrophyta</taxon>
        <taxon>Bacillariophyta</taxon>
        <taxon>Coscinodiscophyceae</taxon>
        <taxon>Thalassiosirophycidae</taxon>
        <taxon>Stephanodiscales</taxon>
        <taxon>Stephanodiscaceae</taxon>
        <taxon>Cyclotella</taxon>
    </lineage>
</organism>
<evidence type="ECO:0000256" key="2">
    <source>
        <dbReference type="SAM" id="Phobius"/>
    </source>
</evidence>
<keyword evidence="2" id="KW-1133">Transmembrane helix</keyword>
<dbReference type="AlphaFoldDB" id="A0ABD3QQ91"/>
<feature type="compositionally biased region" description="Polar residues" evidence="1">
    <location>
        <begin position="418"/>
        <end position="436"/>
    </location>
</feature>
<comment type="caution">
    <text evidence="3">The sequence shown here is derived from an EMBL/GenBank/DDBJ whole genome shotgun (WGS) entry which is preliminary data.</text>
</comment>
<protein>
    <submittedName>
        <fullName evidence="3">Uncharacterized protein</fullName>
    </submittedName>
</protein>
<evidence type="ECO:0000256" key="1">
    <source>
        <dbReference type="SAM" id="MobiDB-lite"/>
    </source>
</evidence>
<sequence length="561" mass="61692">MHDLTCDDTVPRKSRPVATPKMAKWSPSGHYPERSRIEAWLHHTNMASLGQKQTNHPHSSVMVYASKNNTSYVEIPVNAVDEDVSSDNLADQGNIHVEGPISDSPPGRTAKSLGQSSTPIGIFSLGFVAGALTIMLAQSLYHYRIRDVRTHQNVNKSNLSNIPVEFSDAEPNENDAVSYNFLRTTKGSSTIRILLKDLFHPNPEGNLTQSTESEVDDYERLGGPRRALTHLIQLMKDDGQIHSSCHPLAHNLGRAAYEYFGSSDAAFDSMIGTDDAKLLRVCNAAYLHGVIKFHLRDVHDVDDLIREAAEIQANVCSQLTNVNLGTWECQHGIGHGIIQRLRMDGEQSIVKLGIEACEKAFPSGGSSTCENGLWMDHFAVSGNVLGMETRMMAIDILATEFDNALNTLSVSVSSSNTQDEVMSQHETQNKHQLPNLPDPSSLQMCDNLSKHAKYDCYLYMPTEYLLVHPGDYLGALSFCQDSSANISTDVVNGCVAGVGMQCAKEHMDNFLIVENVCETLDDRLGSQCFRQAVSYYTMSSGGTNPRSAGVCDELVRFKSLC</sequence>
<evidence type="ECO:0000313" key="4">
    <source>
        <dbReference type="Proteomes" id="UP001516023"/>
    </source>
</evidence>
<reference evidence="3 4" key="1">
    <citation type="journal article" date="2020" name="G3 (Bethesda)">
        <title>Improved Reference Genome for Cyclotella cryptica CCMP332, a Model for Cell Wall Morphogenesis, Salinity Adaptation, and Lipid Production in Diatoms (Bacillariophyta).</title>
        <authorList>
            <person name="Roberts W.R."/>
            <person name="Downey K.M."/>
            <person name="Ruck E.C."/>
            <person name="Traller J.C."/>
            <person name="Alverson A.J."/>
        </authorList>
    </citation>
    <scope>NUCLEOTIDE SEQUENCE [LARGE SCALE GENOMIC DNA]</scope>
    <source>
        <strain evidence="3 4">CCMP332</strain>
    </source>
</reference>
<accession>A0ABD3QQ91</accession>
<name>A0ABD3QQ91_9STRA</name>
<feature type="compositionally biased region" description="Basic and acidic residues" evidence="1">
    <location>
        <begin position="1"/>
        <end position="11"/>
    </location>
</feature>
<feature type="region of interest" description="Disordered" evidence="1">
    <location>
        <begin position="92"/>
        <end position="115"/>
    </location>
</feature>
<feature type="region of interest" description="Disordered" evidence="1">
    <location>
        <begin position="1"/>
        <end position="30"/>
    </location>
</feature>
<gene>
    <name evidence="3" type="ORF">HJC23_007179</name>
</gene>
<evidence type="ECO:0000313" key="3">
    <source>
        <dbReference type="EMBL" id="KAL3802354.1"/>
    </source>
</evidence>
<feature type="region of interest" description="Disordered" evidence="1">
    <location>
        <begin position="416"/>
        <end position="436"/>
    </location>
</feature>
<dbReference type="Proteomes" id="UP001516023">
    <property type="component" value="Unassembled WGS sequence"/>
</dbReference>